<gene>
    <name evidence="2" type="ORF">CIPAW_11G206500</name>
</gene>
<keyword evidence="3" id="KW-1185">Reference proteome</keyword>
<dbReference type="AlphaFoldDB" id="A0A8T1P815"/>
<dbReference type="EMBL" id="CM031819">
    <property type="protein sequence ID" value="KAG6637844.1"/>
    <property type="molecule type" value="Genomic_DNA"/>
</dbReference>
<reference evidence="2" key="1">
    <citation type="submission" date="2020-12" db="EMBL/GenBank/DDBJ databases">
        <title>WGS assembly of Carya illinoinensis cv. Pawnee.</title>
        <authorList>
            <person name="Platts A."/>
            <person name="Shu S."/>
            <person name="Wright S."/>
            <person name="Barry K."/>
            <person name="Edger P."/>
            <person name="Pires J.C."/>
            <person name="Schmutz J."/>
        </authorList>
    </citation>
    <scope>NUCLEOTIDE SEQUENCE</scope>
    <source>
        <tissue evidence="2">Leaf</tissue>
    </source>
</reference>
<organism evidence="2 3">
    <name type="scientific">Carya illinoinensis</name>
    <name type="common">Pecan</name>
    <dbReference type="NCBI Taxonomy" id="32201"/>
    <lineage>
        <taxon>Eukaryota</taxon>
        <taxon>Viridiplantae</taxon>
        <taxon>Streptophyta</taxon>
        <taxon>Embryophyta</taxon>
        <taxon>Tracheophyta</taxon>
        <taxon>Spermatophyta</taxon>
        <taxon>Magnoliopsida</taxon>
        <taxon>eudicotyledons</taxon>
        <taxon>Gunneridae</taxon>
        <taxon>Pentapetalae</taxon>
        <taxon>rosids</taxon>
        <taxon>fabids</taxon>
        <taxon>Fagales</taxon>
        <taxon>Juglandaceae</taxon>
        <taxon>Carya</taxon>
    </lineage>
</organism>
<evidence type="ECO:0000256" key="1">
    <source>
        <dbReference type="SAM" id="MobiDB-lite"/>
    </source>
</evidence>
<dbReference type="GO" id="GO:0000398">
    <property type="term" value="P:mRNA splicing, via spliceosome"/>
    <property type="evidence" value="ECO:0007669"/>
    <property type="project" value="InterPro"/>
</dbReference>
<protein>
    <submittedName>
        <fullName evidence="2">Uncharacterized protein</fullName>
    </submittedName>
</protein>
<accession>A0A8T1P815</accession>
<dbReference type="Pfam" id="PF04889">
    <property type="entry name" value="Cwf_Cwc_15"/>
    <property type="match status" value="1"/>
</dbReference>
<dbReference type="GO" id="GO:0005681">
    <property type="term" value="C:spliceosomal complex"/>
    <property type="evidence" value="ECO:0007669"/>
    <property type="project" value="InterPro"/>
</dbReference>
<feature type="compositionally biased region" description="Basic and acidic residues" evidence="1">
    <location>
        <begin position="36"/>
        <end position="45"/>
    </location>
</feature>
<dbReference type="Proteomes" id="UP000811609">
    <property type="component" value="Chromosome 11"/>
</dbReference>
<comment type="caution">
    <text evidence="2">The sequence shown here is derived from an EMBL/GenBank/DDBJ whole genome shotgun (WGS) entry which is preliminary data.</text>
</comment>
<feature type="region of interest" description="Disordered" evidence="1">
    <location>
        <begin position="25"/>
        <end position="52"/>
    </location>
</feature>
<name>A0A8T1P815_CARIL</name>
<sequence>MALQPILYLSTDPIRPSFLLSPPPPLPVIGSQTKNSHNDIDFRSDESDDDEDDEAALILELEQIRKERTEEKLGEATGRKKRVLRCYLLAGQIKGNAMYCFLVLCFQAS</sequence>
<proteinExistence type="predicted"/>
<evidence type="ECO:0000313" key="2">
    <source>
        <dbReference type="EMBL" id="KAG6637844.1"/>
    </source>
</evidence>
<dbReference type="InterPro" id="IPR006973">
    <property type="entry name" value="Cwf_Cwc_15"/>
</dbReference>
<evidence type="ECO:0000313" key="3">
    <source>
        <dbReference type="Proteomes" id="UP000811609"/>
    </source>
</evidence>